<reference evidence="2 3" key="1">
    <citation type="journal article" date="2010" name="Stand. Genomic Sci.">
        <title>Complete genome sequence of Coraliomargarita akajimensis type strain (04OKA010-24).</title>
        <authorList>
            <person name="Mavromatis K."/>
            <person name="Abt B."/>
            <person name="Brambilla E."/>
            <person name="Lapidus A."/>
            <person name="Copeland A."/>
            <person name="Deshpande S."/>
            <person name="Nolan M."/>
            <person name="Lucas S."/>
            <person name="Tice H."/>
            <person name="Cheng J.F."/>
            <person name="Han C."/>
            <person name="Detter J.C."/>
            <person name="Woyke T."/>
            <person name="Goodwin L."/>
            <person name="Pitluck S."/>
            <person name="Held B."/>
            <person name="Brettin T."/>
            <person name="Tapia R."/>
            <person name="Ivanova N."/>
            <person name="Mikhailova N."/>
            <person name="Pati A."/>
            <person name="Liolios K."/>
            <person name="Chen A."/>
            <person name="Palaniappan K."/>
            <person name="Land M."/>
            <person name="Hauser L."/>
            <person name="Chang Y.J."/>
            <person name="Jeffries C.D."/>
            <person name="Rohde M."/>
            <person name="Goker M."/>
            <person name="Bristow J."/>
            <person name="Eisen J.A."/>
            <person name="Markowitz V."/>
            <person name="Hugenholtz P."/>
            <person name="Klenk H.P."/>
            <person name="Kyrpides N.C."/>
        </authorList>
    </citation>
    <scope>NUCLEOTIDE SEQUENCE [LARGE SCALE GENOMIC DNA]</scope>
    <source>
        <strain evidence="3">DSM 45221 / IAM 15411 / JCM 23193 / KCTC 12865</strain>
    </source>
</reference>
<accession>D5ENU1</accession>
<evidence type="ECO:0000313" key="3">
    <source>
        <dbReference type="Proteomes" id="UP000000925"/>
    </source>
</evidence>
<gene>
    <name evidence="2" type="ordered locus">Caka_0575</name>
</gene>
<dbReference type="AlphaFoldDB" id="D5ENU1"/>
<dbReference type="HOGENOM" id="CLU_1755748_0_0_0"/>
<dbReference type="Proteomes" id="UP000000925">
    <property type="component" value="Chromosome"/>
</dbReference>
<proteinExistence type="predicted"/>
<name>D5ENU1_CORAD</name>
<dbReference type="RefSeq" id="WP_013042325.1">
    <property type="nucleotide sequence ID" value="NC_014008.1"/>
</dbReference>
<feature type="signal peptide" evidence="1">
    <location>
        <begin position="1"/>
        <end position="21"/>
    </location>
</feature>
<keyword evidence="3" id="KW-1185">Reference proteome</keyword>
<keyword evidence="1" id="KW-0732">Signal</keyword>
<evidence type="ECO:0000313" key="2">
    <source>
        <dbReference type="EMBL" id="ADE53600.1"/>
    </source>
</evidence>
<dbReference type="STRING" id="583355.Caka_0575"/>
<sequence>MKVTNLLLLFLLIVSTGTLSAKEAFSKKQLGEHLNFEAERINRLHITSPDAEIWHAEDHVVISTTARIAVARFKEKKTEQELKEIRESQWEVIDDIKEQWREFSADVDPRATLYFATFLGVDTPGENSSGFFYVLNGEIIKEDLSGTL</sequence>
<protein>
    <submittedName>
        <fullName evidence="2">Uncharacterized protein</fullName>
    </submittedName>
</protein>
<evidence type="ECO:0000256" key="1">
    <source>
        <dbReference type="SAM" id="SignalP"/>
    </source>
</evidence>
<dbReference type="KEGG" id="caa:Caka_0575"/>
<dbReference type="EMBL" id="CP001998">
    <property type="protein sequence ID" value="ADE53600.1"/>
    <property type="molecule type" value="Genomic_DNA"/>
</dbReference>
<feature type="chain" id="PRO_5003071654" evidence="1">
    <location>
        <begin position="22"/>
        <end position="148"/>
    </location>
</feature>
<organism evidence="2 3">
    <name type="scientific">Coraliomargarita akajimensis (strain DSM 45221 / IAM 15411 / JCM 23193 / KCTC 12865 / 04OKA010-24)</name>
    <dbReference type="NCBI Taxonomy" id="583355"/>
    <lineage>
        <taxon>Bacteria</taxon>
        <taxon>Pseudomonadati</taxon>
        <taxon>Verrucomicrobiota</taxon>
        <taxon>Opitutia</taxon>
        <taxon>Puniceicoccales</taxon>
        <taxon>Coraliomargaritaceae</taxon>
        <taxon>Coraliomargarita</taxon>
    </lineage>
</organism>